<gene>
    <name evidence="1" type="ORF">FPZ44_24695</name>
</gene>
<sequence length="79" mass="9161">MILEQLTCTKPEIGSLVIVNDDKALLIVEDDGYIRIMNTDCAQLWEIQFDSIDEAIRRIESFYHIIQFIHPGAVRVGYY</sequence>
<dbReference type="RefSeq" id="WP_144995045.1">
    <property type="nucleotide sequence ID" value="NZ_VNJK01000007.1"/>
</dbReference>
<keyword evidence="2" id="KW-1185">Reference proteome</keyword>
<accession>A0A559ID09</accession>
<protein>
    <submittedName>
        <fullName evidence="1">Uncharacterized protein</fullName>
    </submittedName>
</protein>
<comment type="caution">
    <text evidence="1">The sequence shown here is derived from an EMBL/GenBank/DDBJ whole genome shotgun (WGS) entry which is preliminary data.</text>
</comment>
<dbReference type="EMBL" id="VNJK01000007">
    <property type="protein sequence ID" value="TVX85558.1"/>
    <property type="molecule type" value="Genomic_DNA"/>
</dbReference>
<organism evidence="1 2">
    <name type="scientific">Paenibacillus agilis</name>
    <dbReference type="NCBI Taxonomy" id="3020863"/>
    <lineage>
        <taxon>Bacteria</taxon>
        <taxon>Bacillati</taxon>
        <taxon>Bacillota</taxon>
        <taxon>Bacilli</taxon>
        <taxon>Bacillales</taxon>
        <taxon>Paenibacillaceae</taxon>
        <taxon>Paenibacillus</taxon>
    </lineage>
</organism>
<evidence type="ECO:0000313" key="1">
    <source>
        <dbReference type="EMBL" id="TVX85558.1"/>
    </source>
</evidence>
<dbReference type="Proteomes" id="UP000318102">
    <property type="component" value="Unassembled WGS sequence"/>
</dbReference>
<proteinExistence type="predicted"/>
<name>A0A559ID09_9BACL</name>
<dbReference type="AlphaFoldDB" id="A0A559ID09"/>
<reference evidence="1 2" key="1">
    <citation type="submission" date="2019-07" db="EMBL/GenBank/DDBJ databases">
        <authorList>
            <person name="Kim J."/>
        </authorList>
    </citation>
    <scope>NUCLEOTIDE SEQUENCE [LARGE SCALE GENOMIC DNA]</scope>
    <source>
        <strain evidence="1 2">N4</strain>
    </source>
</reference>
<evidence type="ECO:0000313" key="2">
    <source>
        <dbReference type="Proteomes" id="UP000318102"/>
    </source>
</evidence>